<keyword evidence="7" id="KW-1005">Bacterial flagellum biogenesis</keyword>
<accession>A0AAJ4KUH6</accession>
<protein>
    <recommendedName>
        <fullName evidence="3">Flagellar FliJ protein</fullName>
    </recommendedName>
</protein>
<keyword evidence="4" id="KW-0813">Transport</keyword>
<keyword evidence="5" id="KW-1003">Cell membrane</keyword>
<evidence type="ECO:0000313" key="12">
    <source>
        <dbReference type="Proteomes" id="UP000502374"/>
    </source>
</evidence>
<sequence length="156" mass="19395">MRYKKILFSILENIENKKIEQKKIYINNLHIQKKKHIQQLKLLINFRNEYVIKLNINLKLGMHVNHWNIYNNFIFMLYMTIEENNNIIKKYEKKIKYNINQWFKHHIKLKTWNYLNKKNKIAFKNSEILKENIINDEFSQFKFFKKGSYYDLKSSQ</sequence>
<dbReference type="InterPro" id="IPR012823">
    <property type="entry name" value="Flagell_FliJ"/>
</dbReference>
<evidence type="ECO:0000256" key="7">
    <source>
        <dbReference type="ARBA" id="ARBA00022795"/>
    </source>
</evidence>
<evidence type="ECO:0000256" key="6">
    <source>
        <dbReference type="ARBA" id="ARBA00022500"/>
    </source>
</evidence>
<dbReference type="GO" id="GO:0006935">
    <property type="term" value="P:chemotaxis"/>
    <property type="evidence" value="ECO:0007669"/>
    <property type="project" value="UniProtKB-KW"/>
</dbReference>
<evidence type="ECO:0000256" key="8">
    <source>
        <dbReference type="ARBA" id="ARBA00022927"/>
    </source>
</evidence>
<dbReference type="GO" id="GO:0005886">
    <property type="term" value="C:plasma membrane"/>
    <property type="evidence" value="ECO:0007669"/>
    <property type="project" value="UniProtKB-SubCell"/>
</dbReference>
<dbReference type="InterPro" id="IPR052570">
    <property type="entry name" value="FliJ"/>
</dbReference>
<evidence type="ECO:0000313" key="11">
    <source>
        <dbReference type="EMBL" id="QIQ41133.1"/>
    </source>
</evidence>
<dbReference type="Pfam" id="PF02050">
    <property type="entry name" value="FliJ"/>
    <property type="match status" value="1"/>
</dbReference>
<proteinExistence type="inferred from homology"/>
<keyword evidence="11" id="KW-0282">Flagellum</keyword>
<dbReference type="Gene3D" id="1.10.287.1700">
    <property type="match status" value="1"/>
</dbReference>
<dbReference type="Proteomes" id="UP000502374">
    <property type="component" value="Chromosome"/>
</dbReference>
<evidence type="ECO:0000256" key="5">
    <source>
        <dbReference type="ARBA" id="ARBA00022475"/>
    </source>
</evidence>
<gene>
    <name evidence="11" type="ORF">G4B00_00390</name>
</gene>
<dbReference type="EMBL" id="CP048744">
    <property type="protein sequence ID" value="QIQ41133.1"/>
    <property type="molecule type" value="Genomic_DNA"/>
</dbReference>
<dbReference type="GO" id="GO:0015031">
    <property type="term" value="P:protein transport"/>
    <property type="evidence" value="ECO:0007669"/>
    <property type="project" value="UniProtKB-KW"/>
</dbReference>
<dbReference type="GO" id="GO:0009288">
    <property type="term" value="C:bacterial-type flagellum"/>
    <property type="evidence" value="ECO:0007669"/>
    <property type="project" value="InterPro"/>
</dbReference>
<comment type="subcellular location">
    <subcellularLocation>
        <location evidence="1">Cell membrane</location>
        <topology evidence="1">Peripheral membrane protein</topology>
        <orientation evidence="1">Cytoplasmic side</orientation>
    </subcellularLocation>
</comment>
<dbReference type="GO" id="GO:0044781">
    <property type="term" value="P:bacterial-type flagellum organization"/>
    <property type="evidence" value="ECO:0007669"/>
    <property type="project" value="UniProtKB-KW"/>
</dbReference>
<keyword evidence="10" id="KW-1006">Bacterial flagellum protein export</keyword>
<organism evidence="11 12">
    <name type="scientific">Buchnera aphidicola</name>
    <name type="common">Aphis urticata</name>
    <dbReference type="NCBI Taxonomy" id="2708353"/>
    <lineage>
        <taxon>Bacteria</taxon>
        <taxon>Pseudomonadati</taxon>
        <taxon>Pseudomonadota</taxon>
        <taxon>Gammaproteobacteria</taxon>
        <taxon>Enterobacterales</taxon>
        <taxon>Erwiniaceae</taxon>
        <taxon>Buchnera</taxon>
    </lineage>
</organism>
<evidence type="ECO:0000256" key="2">
    <source>
        <dbReference type="ARBA" id="ARBA00010004"/>
    </source>
</evidence>
<keyword evidence="11" id="KW-0969">Cilium</keyword>
<dbReference type="PANTHER" id="PTHR38786">
    <property type="entry name" value="FLAGELLAR FLIJ PROTEIN"/>
    <property type="match status" value="1"/>
</dbReference>
<evidence type="ECO:0000256" key="1">
    <source>
        <dbReference type="ARBA" id="ARBA00004413"/>
    </source>
</evidence>
<dbReference type="AlphaFoldDB" id="A0AAJ4KUH6"/>
<dbReference type="InterPro" id="IPR053716">
    <property type="entry name" value="Flag_assembly_chemotaxis_eff"/>
</dbReference>
<dbReference type="PANTHER" id="PTHR38786:SF1">
    <property type="entry name" value="FLAGELLAR FLIJ PROTEIN"/>
    <property type="match status" value="1"/>
</dbReference>
<evidence type="ECO:0000256" key="4">
    <source>
        <dbReference type="ARBA" id="ARBA00022448"/>
    </source>
</evidence>
<keyword evidence="6" id="KW-0145">Chemotaxis</keyword>
<comment type="similarity">
    <text evidence="2">Belongs to the FliJ family.</text>
</comment>
<evidence type="ECO:0000256" key="3">
    <source>
        <dbReference type="ARBA" id="ARBA00020392"/>
    </source>
</evidence>
<name>A0AAJ4KUH6_9GAMM</name>
<evidence type="ECO:0000256" key="10">
    <source>
        <dbReference type="ARBA" id="ARBA00023225"/>
    </source>
</evidence>
<reference evidence="11 12" key="1">
    <citation type="submission" date="2020-02" db="EMBL/GenBank/DDBJ databases">
        <title>Parallel evolution in the integration of a co-obligate aphid symbiosis.</title>
        <authorList>
            <person name="Monnin D."/>
            <person name="Jackson R."/>
            <person name="Kiers E.T."/>
            <person name="Bunker M."/>
            <person name="Ellers J."/>
            <person name="Henry L.M."/>
        </authorList>
    </citation>
    <scope>NUCLEOTIDE SEQUENCE [LARGE SCALE GENOMIC DNA]</scope>
    <source>
        <strain evidence="11">AURT-53B</strain>
    </source>
</reference>
<dbReference type="GO" id="GO:0071973">
    <property type="term" value="P:bacterial-type flagellum-dependent cell motility"/>
    <property type="evidence" value="ECO:0007669"/>
    <property type="project" value="InterPro"/>
</dbReference>
<keyword evidence="8" id="KW-0653">Protein transport</keyword>
<keyword evidence="11" id="KW-0966">Cell projection</keyword>
<evidence type="ECO:0000256" key="9">
    <source>
        <dbReference type="ARBA" id="ARBA00023136"/>
    </source>
</evidence>
<keyword evidence="9" id="KW-0472">Membrane</keyword>